<dbReference type="RefSeq" id="WP_052218525.1">
    <property type="nucleotide sequence ID" value="NZ_LGTE01000019.1"/>
</dbReference>
<keyword evidence="2" id="KW-1185">Reference proteome</keyword>
<comment type="caution">
    <text evidence="1">The sequence shown here is derived from an EMBL/GenBank/DDBJ whole genome shotgun (WGS) entry which is preliminary data.</text>
</comment>
<dbReference type="EMBL" id="LGTE01000019">
    <property type="protein sequence ID" value="KNZ68910.1"/>
    <property type="molecule type" value="Genomic_DNA"/>
</dbReference>
<proteinExistence type="predicted"/>
<organism evidence="1 2">
    <name type="scientific">Thermincola ferriacetica</name>
    <dbReference type="NCBI Taxonomy" id="281456"/>
    <lineage>
        <taxon>Bacteria</taxon>
        <taxon>Bacillati</taxon>
        <taxon>Bacillota</taxon>
        <taxon>Clostridia</taxon>
        <taxon>Eubacteriales</taxon>
        <taxon>Thermincolaceae</taxon>
        <taxon>Thermincola</taxon>
    </lineage>
</organism>
<dbReference type="AlphaFoldDB" id="A0A0L6W077"/>
<gene>
    <name evidence="1" type="ORF">Tfer_2398</name>
</gene>
<dbReference type="Proteomes" id="UP000037175">
    <property type="component" value="Unassembled WGS sequence"/>
</dbReference>
<name>A0A0L6W077_9FIRM</name>
<evidence type="ECO:0000313" key="2">
    <source>
        <dbReference type="Proteomes" id="UP000037175"/>
    </source>
</evidence>
<evidence type="ECO:0000313" key="1">
    <source>
        <dbReference type="EMBL" id="KNZ68910.1"/>
    </source>
</evidence>
<reference evidence="2" key="1">
    <citation type="submission" date="2015-07" db="EMBL/GenBank/DDBJ databases">
        <title>Complete Genome of Thermincola ferriacetica strain Z-0001T.</title>
        <authorList>
            <person name="Lusk B."/>
            <person name="Badalamenti J.P."/>
            <person name="Parameswaran P."/>
            <person name="Bond D.R."/>
            <person name="Torres C.I."/>
        </authorList>
    </citation>
    <scope>NUCLEOTIDE SEQUENCE [LARGE SCALE GENOMIC DNA]</scope>
    <source>
        <strain evidence="2">Z-0001</strain>
    </source>
</reference>
<protein>
    <submittedName>
        <fullName evidence="1">Uncharacterized protein</fullName>
    </submittedName>
</protein>
<sequence length="162" mass="18675">MKNRKLKTIILLLLISILLLSALSYGLWKKREQSAVNDYKMYMAKQYDILNFLQDSLDVRNNTSDFTNKLMLAKGEFTYLDPIIKHVSMPKSLIEFHNEGKNLVDIILFKASNGEMVENDISKLEDYTKKLRRMVRTLGPSIVEAESAAVIFKRLDEIGKTL</sequence>
<accession>A0A0L6W077</accession>